<keyword evidence="5" id="KW-0862">Zinc</keyword>
<dbReference type="SUPFAM" id="SSF50129">
    <property type="entry name" value="GroES-like"/>
    <property type="match status" value="1"/>
</dbReference>
<evidence type="ECO:0000256" key="7">
    <source>
        <dbReference type="ARBA" id="ARBA00023027"/>
    </source>
</evidence>
<dbReference type="InterPro" id="IPR036291">
    <property type="entry name" value="NAD(P)-bd_dom_sf"/>
</dbReference>
<keyword evidence="4" id="KW-0479">Metal-binding</keyword>
<reference evidence="10" key="1">
    <citation type="journal article" date="2014" name="Genome Biol. Evol.">
        <title>Pangenome evidence for extensive interdomain horizontal transfer affecting lineage core and shell genes in uncultured planktonic thaumarchaeota and euryarchaeota.</title>
        <authorList>
            <person name="Deschamps P."/>
            <person name="Zivanovic Y."/>
            <person name="Moreira D."/>
            <person name="Rodriguez-Valera F."/>
            <person name="Lopez-Garcia P."/>
        </authorList>
    </citation>
    <scope>NUCLEOTIDE SEQUENCE</scope>
</reference>
<dbReference type="InterPro" id="IPR013154">
    <property type="entry name" value="ADH-like_N"/>
</dbReference>
<accession>A0A075H7L0</accession>
<dbReference type="AlphaFoldDB" id="A0A075H7L0"/>
<dbReference type="EC" id="1.1.1.1" evidence="3"/>
<sequence>MSCFWRVFMSKNKASAIMFNGAKKPLTKKEFLIPKKLGSNEALVKISLTTICGSDVHTWLGHRPFPTPAILGHEIVGKIVKLGKNLKFDFNGKKLHVGDRITWSMTASCQKCFFCKKNLPQKCVALFKYGHVKSLGKFTLTGGFADFIIIRNGSFIFKIPKKISDEEAAPLMCAGATVTSGLTEASFSKCNFVIVQGCGALGLYACAFTKQLGAKKIIAIDMEENRLSLAKQFGADYTINSKLEDNIVEKINKITKGVGADYVIEVTGTPKVIDQGIKFLRLGGKYILLGAIYPGSKFTLDSSDIITKCIQLIGMHNYRPEALDLALKLVLKTKNRYPYKKLVGAQCELSLDGVEKSIKLFESKKTTRPSIKPA</sequence>
<comment type="similarity">
    <text evidence="2">Belongs to the zinc-containing alcohol dehydrogenase family.</text>
</comment>
<dbReference type="PANTHER" id="PTHR42940:SF3">
    <property type="entry name" value="ALCOHOL DEHYDROGENASE 1-RELATED"/>
    <property type="match status" value="1"/>
</dbReference>
<dbReference type="EMBL" id="KF900909">
    <property type="protein sequence ID" value="AIF11075.1"/>
    <property type="molecule type" value="Genomic_DNA"/>
</dbReference>
<comment type="cofactor">
    <cofactor evidence="1">
        <name>Zn(2+)</name>
        <dbReference type="ChEBI" id="CHEBI:29105"/>
    </cofactor>
</comment>
<evidence type="ECO:0000313" key="10">
    <source>
        <dbReference type="EMBL" id="AIF11075.1"/>
    </source>
</evidence>
<proteinExistence type="inferred from homology"/>
<dbReference type="CDD" id="cd08231">
    <property type="entry name" value="MDR_TM0436_like"/>
    <property type="match status" value="1"/>
</dbReference>
<evidence type="ECO:0000256" key="5">
    <source>
        <dbReference type="ARBA" id="ARBA00022833"/>
    </source>
</evidence>
<dbReference type="Pfam" id="PF00107">
    <property type="entry name" value="ADH_zinc_N"/>
    <property type="match status" value="1"/>
</dbReference>
<dbReference type="PANTHER" id="PTHR42940">
    <property type="entry name" value="ALCOHOL DEHYDROGENASE 1-RELATED"/>
    <property type="match status" value="1"/>
</dbReference>
<dbReference type="Gene3D" id="3.40.50.720">
    <property type="entry name" value="NAD(P)-binding Rossmann-like Domain"/>
    <property type="match status" value="1"/>
</dbReference>
<evidence type="ECO:0000256" key="2">
    <source>
        <dbReference type="ARBA" id="ARBA00008072"/>
    </source>
</evidence>
<evidence type="ECO:0000256" key="3">
    <source>
        <dbReference type="ARBA" id="ARBA00013190"/>
    </source>
</evidence>
<dbReference type="InterPro" id="IPR011032">
    <property type="entry name" value="GroES-like_sf"/>
</dbReference>
<evidence type="ECO:0000256" key="6">
    <source>
        <dbReference type="ARBA" id="ARBA00023002"/>
    </source>
</evidence>
<feature type="domain" description="Alcohol dehydrogenase-like N-terminal" evidence="9">
    <location>
        <begin position="39"/>
        <end position="160"/>
    </location>
</feature>
<dbReference type="InterPro" id="IPR013149">
    <property type="entry name" value="ADH-like_C"/>
</dbReference>
<dbReference type="GO" id="GO:0005737">
    <property type="term" value="C:cytoplasm"/>
    <property type="evidence" value="ECO:0007669"/>
    <property type="project" value="TreeGrafter"/>
</dbReference>
<feature type="domain" description="Alcohol dehydrogenase-like C-terminal" evidence="8">
    <location>
        <begin position="200"/>
        <end position="330"/>
    </location>
</feature>
<dbReference type="Gene3D" id="3.90.180.10">
    <property type="entry name" value="Medium-chain alcohol dehydrogenases, catalytic domain"/>
    <property type="match status" value="1"/>
</dbReference>
<evidence type="ECO:0000256" key="1">
    <source>
        <dbReference type="ARBA" id="ARBA00001947"/>
    </source>
</evidence>
<name>A0A075H7L0_9ARCH</name>
<keyword evidence="7" id="KW-0520">NAD</keyword>
<dbReference type="SUPFAM" id="SSF51735">
    <property type="entry name" value="NAD(P)-binding Rossmann-fold domains"/>
    <property type="match status" value="1"/>
</dbReference>
<dbReference type="Pfam" id="PF08240">
    <property type="entry name" value="ADH_N"/>
    <property type="match status" value="1"/>
</dbReference>
<evidence type="ECO:0000256" key="4">
    <source>
        <dbReference type="ARBA" id="ARBA00022723"/>
    </source>
</evidence>
<organism evidence="10">
    <name type="scientific">uncultured marine thaumarchaeote KM3_49_A08</name>
    <dbReference type="NCBI Taxonomy" id="1456171"/>
    <lineage>
        <taxon>Archaea</taxon>
        <taxon>Nitrososphaerota</taxon>
        <taxon>environmental samples</taxon>
    </lineage>
</organism>
<evidence type="ECO:0000259" key="8">
    <source>
        <dbReference type="Pfam" id="PF00107"/>
    </source>
</evidence>
<dbReference type="GO" id="GO:0004022">
    <property type="term" value="F:alcohol dehydrogenase (NAD+) activity"/>
    <property type="evidence" value="ECO:0007669"/>
    <property type="project" value="UniProtKB-EC"/>
</dbReference>
<protein>
    <recommendedName>
        <fullName evidence="3">alcohol dehydrogenase</fullName>
        <ecNumber evidence="3">1.1.1.1</ecNumber>
    </recommendedName>
</protein>
<evidence type="ECO:0000259" key="9">
    <source>
        <dbReference type="Pfam" id="PF08240"/>
    </source>
</evidence>
<dbReference type="GO" id="GO:0046872">
    <property type="term" value="F:metal ion binding"/>
    <property type="evidence" value="ECO:0007669"/>
    <property type="project" value="UniProtKB-KW"/>
</dbReference>
<gene>
    <name evidence="10" type="primary">adh</name>
</gene>
<keyword evidence="6 10" id="KW-0560">Oxidoreductase</keyword>